<evidence type="ECO:0000259" key="1">
    <source>
        <dbReference type="Pfam" id="PF00350"/>
    </source>
</evidence>
<dbReference type="Gene3D" id="3.40.50.300">
    <property type="entry name" value="P-loop containing nucleotide triphosphate hydrolases"/>
    <property type="match status" value="1"/>
</dbReference>
<dbReference type="AlphaFoldDB" id="A0A845L8M2"/>
<proteinExistence type="predicted"/>
<organism evidence="2 3">
    <name type="scientific">Heliomicrobium gestii</name>
    <name type="common">Heliobacterium gestii</name>
    <dbReference type="NCBI Taxonomy" id="2699"/>
    <lineage>
        <taxon>Bacteria</taxon>
        <taxon>Bacillati</taxon>
        <taxon>Bacillota</taxon>
        <taxon>Clostridia</taxon>
        <taxon>Eubacteriales</taxon>
        <taxon>Heliobacteriaceae</taxon>
        <taxon>Heliomicrobium</taxon>
    </lineage>
</organism>
<dbReference type="InterPro" id="IPR027417">
    <property type="entry name" value="P-loop_NTPase"/>
</dbReference>
<keyword evidence="3" id="KW-1185">Reference proteome</keyword>
<dbReference type="InterPro" id="IPR051943">
    <property type="entry name" value="TRAFAC_Dynamin-like_GTPase"/>
</dbReference>
<comment type="caution">
    <text evidence="2">The sequence shown here is derived from an EMBL/GenBank/DDBJ whole genome shotgun (WGS) entry which is preliminary data.</text>
</comment>
<feature type="domain" description="Dynamin N-terminal" evidence="1">
    <location>
        <begin position="45"/>
        <end position="219"/>
    </location>
</feature>
<protein>
    <submittedName>
        <fullName evidence="2">GTP-binding protein HSR1</fullName>
    </submittedName>
</protein>
<name>A0A845L8M2_HELGE</name>
<evidence type="ECO:0000313" key="2">
    <source>
        <dbReference type="EMBL" id="MZP41941.1"/>
    </source>
</evidence>
<sequence length="518" mass="58826">MERLRQQAEALLTDALRQITAYPELHRLQAGLKQALADLDGPMRVAIVGKLKAGKSTLMNAFLGEQKVPTGATEMTFNVNWFRYAETPEITVVFKNGQQTVCNFEELQDLTIRNSNKGDFIRNIKHINVGYPNELLRKFHLIDTPGLDSFYEVDAKNTLDFLGIGSDEIEKWTMSAAGDADAIVYLFSRTLSEYDLSVLRRFHGGVSQMNATNSIGVLTRVDDYFPQEQDAIGKARDIIDSTANEQAVLKKLFYTIKPICGILALGAQTMTREDFALLKRIAAFPAEILDRSVWRKGKEAFITRSFDTLPDFPVKEERARLAGKLGMYGIKLACDKIREGVDYEGVKKYLFEESGVEHLRQILISHFGNRSFIIKLSKSLRDLQKICFMARQGVSGKASEHVEDVEAKIASLIAKRHEFRELQVLRLYYEQALPFNEQEVRWILAVTGEWGGSIFQRLDMPEGAAFEELQKQAEQRMNYFQKKARTSFFMNRQAQDAASTIADSFALLLQHLKQINSF</sequence>
<accession>A0A845L8M2</accession>
<evidence type="ECO:0000313" key="3">
    <source>
        <dbReference type="Proteomes" id="UP000471031"/>
    </source>
</evidence>
<dbReference type="Pfam" id="PF00350">
    <property type="entry name" value="Dynamin_N"/>
    <property type="match status" value="1"/>
</dbReference>
<gene>
    <name evidence="2" type="ORF">GTO89_02690</name>
</gene>
<dbReference type="Proteomes" id="UP000471031">
    <property type="component" value="Unassembled WGS sequence"/>
</dbReference>
<dbReference type="PANTHER" id="PTHR43681">
    <property type="entry name" value="TRANSMEMBRANE GTPASE FZO"/>
    <property type="match status" value="1"/>
</dbReference>
<dbReference type="RefSeq" id="WP_161260534.1">
    <property type="nucleotide sequence ID" value="NZ_JAFBDC010000002.1"/>
</dbReference>
<dbReference type="OrthoDB" id="9802035at2"/>
<dbReference type="EMBL" id="WXEX01000002">
    <property type="protein sequence ID" value="MZP41941.1"/>
    <property type="molecule type" value="Genomic_DNA"/>
</dbReference>
<dbReference type="SUPFAM" id="SSF52540">
    <property type="entry name" value="P-loop containing nucleoside triphosphate hydrolases"/>
    <property type="match status" value="1"/>
</dbReference>
<reference evidence="2 3" key="1">
    <citation type="submission" date="2020-01" db="EMBL/GenBank/DDBJ databases">
        <title>Whole genome sequence of Heliobacterium gestii DSM 11169.</title>
        <authorList>
            <person name="Kyndt J.A."/>
            <person name="Meyer T.E."/>
        </authorList>
    </citation>
    <scope>NUCLEOTIDE SEQUENCE [LARGE SCALE GENOMIC DNA]</scope>
    <source>
        <strain evidence="2 3">DSM 11169</strain>
    </source>
</reference>
<dbReference type="PANTHER" id="PTHR43681:SF1">
    <property type="entry name" value="SARCALUMENIN"/>
    <property type="match status" value="1"/>
</dbReference>
<dbReference type="InterPro" id="IPR045063">
    <property type="entry name" value="Dynamin_N"/>
</dbReference>